<name>A0A1Y2HWZ6_9FUNG</name>
<dbReference type="InterPro" id="IPR036770">
    <property type="entry name" value="Ankyrin_rpt-contain_sf"/>
</dbReference>
<dbReference type="EMBL" id="MCFL01000009">
    <property type="protein sequence ID" value="ORZ38271.1"/>
    <property type="molecule type" value="Genomic_DNA"/>
</dbReference>
<gene>
    <name evidence="3" type="ORF">BCR44DRAFT_116489</name>
</gene>
<evidence type="ECO:0000256" key="1">
    <source>
        <dbReference type="ARBA" id="ARBA00022737"/>
    </source>
</evidence>
<dbReference type="Gene3D" id="1.25.40.20">
    <property type="entry name" value="Ankyrin repeat-containing domain"/>
    <property type="match status" value="1"/>
</dbReference>
<dbReference type="SUPFAM" id="SSF48403">
    <property type="entry name" value="Ankyrin repeat"/>
    <property type="match status" value="1"/>
</dbReference>
<comment type="caution">
    <text evidence="3">The sequence shown here is derived from an EMBL/GenBank/DDBJ whole genome shotgun (WGS) entry which is preliminary data.</text>
</comment>
<dbReference type="GO" id="GO:0005886">
    <property type="term" value="C:plasma membrane"/>
    <property type="evidence" value="ECO:0007669"/>
    <property type="project" value="TreeGrafter"/>
</dbReference>
<dbReference type="Proteomes" id="UP000193411">
    <property type="component" value="Unassembled WGS sequence"/>
</dbReference>
<evidence type="ECO:0000256" key="2">
    <source>
        <dbReference type="ARBA" id="ARBA00023043"/>
    </source>
</evidence>
<dbReference type="AlphaFoldDB" id="A0A1Y2HWZ6"/>
<dbReference type="PANTHER" id="PTHR24186:SF38">
    <property type="entry name" value="ANKYRIN REPEAT FAMILY PROTEIN"/>
    <property type="match status" value="1"/>
</dbReference>
<dbReference type="InterPro" id="IPR002110">
    <property type="entry name" value="Ankyrin_rpt"/>
</dbReference>
<keyword evidence="4" id="KW-1185">Reference proteome</keyword>
<accession>A0A1Y2HWZ6</accession>
<evidence type="ECO:0000313" key="4">
    <source>
        <dbReference type="Proteomes" id="UP000193411"/>
    </source>
</evidence>
<sequence>MSLHHPPSCPCTLHPSHPSLSQSLDELDFERSIHGAAASGDLNRTQRLLASSPTHLIHTRDTSGLLPIHYAARNGHAHLISLLADEFTLTERPTSGSGLPALHRAVLSGSVATVKAVLDACLTGELRSRVVKELVDGEGRSAVQLARQQASTGTSEIVELLSKWT</sequence>
<dbReference type="Pfam" id="PF12796">
    <property type="entry name" value="Ank_2"/>
    <property type="match status" value="1"/>
</dbReference>
<proteinExistence type="predicted"/>
<reference evidence="3 4" key="1">
    <citation type="submission" date="2016-07" db="EMBL/GenBank/DDBJ databases">
        <title>Pervasive Adenine N6-methylation of Active Genes in Fungi.</title>
        <authorList>
            <consortium name="DOE Joint Genome Institute"/>
            <person name="Mondo S.J."/>
            <person name="Dannebaum R.O."/>
            <person name="Kuo R.C."/>
            <person name="Labutti K."/>
            <person name="Haridas S."/>
            <person name="Kuo A."/>
            <person name="Salamov A."/>
            <person name="Ahrendt S.R."/>
            <person name="Lipzen A."/>
            <person name="Sullivan W."/>
            <person name="Andreopoulos W.B."/>
            <person name="Clum A."/>
            <person name="Lindquist E."/>
            <person name="Daum C."/>
            <person name="Ramamoorthy G.K."/>
            <person name="Gryganskyi A."/>
            <person name="Culley D."/>
            <person name="Magnuson J.K."/>
            <person name="James T.Y."/>
            <person name="O'Malley M.A."/>
            <person name="Stajich J.E."/>
            <person name="Spatafora J.W."/>
            <person name="Visel A."/>
            <person name="Grigoriev I.V."/>
        </authorList>
    </citation>
    <scope>NUCLEOTIDE SEQUENCE [LARGE SCALE GENOMIC DNA]</scope>
    <source>
        <strain evidence="3 4">PL171</strain>
    </source>
</reference>
<keyword evidence="1" id="KW-0677">Repeat</keyword>
<dbReference type="STRING" id="765915.A0A1Y2HWZ6"/>
<protein>
    <submittedName>
        <fullName evidence="3">Uncharacterized protein</fullName>
    </submittedName>
</protein>
<evidence type="ECO:0000313" key="3">
    <source>
        <dbReference type="EMBL" id="ORZ38271.1"/>
    </source>
</evidence>
<dbReference type="PANTHER" id="PTHR24186">
    <property type="entry name" value="PROTEIN PHOSPHATASE 1 REGULATORY SUBUNIT"/>
    <property type="match status" value="1"/>
</dbReference>
<organism evidence="3 4">
    <name type="scientific">Catenaria anguillulae PL171</name>
    <dbReference type="NCBI Taxonomy" id="765915"/>
    <lineage>
        <taxon>Eukaryota</taxon>
        <taxon>Fungi</taxon>
        <taxon>Fungi incertae sedis</taxon>
        <taxon>Blastocladiomycota</taxon>
        <taxon>Blastocladiomycetes</taxon>
        <taxon>Blastocladiales</taxon>
        <taxon>Catenariaceae</taxon>
        <taxon>Catenaria</taxon>
    </lineage>
</organism>
<dbReference type="OrthoDB" id="5596409at2759"/>
<keyword evidence="2" id="KW-0040">ANK repeat</keyword>